<dbReference type="OrthoDB" id="9900343at2"/>
<evidence type="ECO:0000313" key="2">
    <source>
        <dbReference type="Proteomes" id="UP000093819"/>
    </source>
</evidence>
<organism evidence="1 2">
    <name type="scientific">Mycobacterium asiaticum</name>
    <dbReference type="NCBI Taxonomy" id="1790"/>
    <lineage>
        <taxon>Bacteria</taxon>
        <taxon>Bacillati</taxon>
        <taxon>Actinomycetota</taxon>
        <taxon>Actinomycetes</taxon>
        <taxon>Mycobacteriales</taxon>
        <taxon>Mycobacteriaceae</taxon>
        <taxon>Mycobacterium</taxon>
    </lineage>
</organism>
<name>A0A1A3MW66_MYCAS</name>
<dbReference type="AlphaFoldDB" id="A0A1A3MW66"/>
<gene>
    <name evidence="1" type="ORF">A5635_11435</name>
</gene>
<sequence>MLLVLTGLGFILGLAQMVVMRGLPMLVGLLLQHVPWPVVTTDRGALIHVRRPLVDSGQLLVPMRRSQVSLPGAFHRILGALLRDDCRLKRGSLTGSKLFSALTQFRNPAFDPGRPFREILILGVFLAR</sequence>
<dbReference type="RefSeq" id="WP_065038586.1">
    <property type="nucleotide sequence ID" value="NZ_LZLR01000246.1"/>
</dbReference>
<reference evidence="2" key="1">
    <citation type="submission" date="2016-06" db="EMBL/GenBank/DDBJ databases">
        <authorList>
            <person name="Sutton G."/>
            <person name="Brinkac L."/>
            <person name="Sanka R."/>
            <person name="Adams M."/>
            <person name="Lau E."/>
            <person name="Garcia-Basteiro A."/>
            <person name="Lopez-Varela E."/>
            <person name="Palencia S."/>
        </authorList>
    </citation>
    <scope>NUCLEOTIDE SEQUENCE [LARGE SCALE GENOMIC DNA]</scope>
    <source>
        <strain evidence="2">1245335.1</strain>
    </source>
</reference>
<comment type="caution">
    <text evidence="1">The sequence shown here is derived from an EMBL/GenBank/DDBJ whole genome shotgun (WGS) entry which is preliminary data.</text>
</comment>
<evidence type="ECO:0000313" key="1">
    <source>
        <dbReference type="EMBL" id="OBK13776.1"/>
    </source>
</evidence>
<accession>A0A1A3MW66</accession>
<protein>
    <submittedName>
        <fullName evidence="1">Uncharacterized protein</fullName>
    </submittedName>
</protein>
<proteinExistence type="predicted"/>
<dbReference type="Proteomes" id="UP000093819">
    <property type="component" value="Unassembled WGS sequence"/>
</dbReference>
<dbReference type="EMBL" id="LZLR01000246">
    <property type="protein sequence ID" value="OBK13776.1"/>
    <property type="molecule type" value="Genomic_DNA"/>
</dbReference>